<dbReference type="SUPFAM" id="SSF52087">
    <property type="entry name" value="CRAL/TRIO domain"/>
    <property type="match status" value="1"/>
</dbReference>
<dbReference type="GO" id="GO:0140284">
    <property type="term" value="C:endoplasmic reticulum-endosome membrane contact site"/>
    <property type="evidence" value="ECO:0007669"/>
    <property type="project" value="TreeGrafter"/>
</dbReference>
<keyword evidence="2" id="KW-0812">Transmembrane</keyword>
<evidence type="ECO:0000259" key="4">
    <source>
        <dbReference type="PROSITE" id="PS50202"/>
    </source>
</evidence>
<keyword evidence="2" id="KW-0472">Membrane</keyword>
<feature type="region of interest" description="Disordered" evidence="1">
    <location>
        <begin position="245"/>
        <end position="275"/>
    </location>
</feature>
<sequence length="609" mass="67229">MDFSIAGLREAFKQQYSIFISSGEFDSADVDRLLSDDELCECFIISSSTTSTSSSADDSKQSASHLQACLLQIEAAFKWRRRDQINQLTANSAAVMDGQAAGSARFLDGYDRCRYSVLLIHSSDYPRSLKPEQLTAARQHIAWLLDSRHRVSPASPVTLLLDMSDCSVGLSASGVNFELLKFVVHACSSYYPNYLARLLVYEMPWVLTAAWKFLRTWLDRPAQAKVGFVWRSTICDYIDSQHLPERMGGPHNRRPNAEKIDQKSPKQATSTSRKFRLRKSVSFSHAGHHSGAATTSSIGNNNYEFLNTAGATINRSPRKRGGILKIPKPTNDVSADSMNQSVAVNQADAAVELAAENSFVGRYFTVSPADRLDFAVSSSTTNSSCDCSVRLINTSSGRWIAFKVRTTAPNDYRVKPSCSILPPNSCVSIVVLRRTANNSMVSRPAVRQQLPDRLQIIAAPLELPEHHDNRISDRDIAQNCLKSTRPDQLMEHRLLCRLVPVAVDSESDGLGTDGQDVSGASIEQLAAEVAGLRQTVNRLSSGKSVQVPDNAESTIDYYRRCWIIYLVLLLLAFSLGWFISSSSSATTANSSITVYFKFDQIFTIFGGLL</sequence>
<dbReference type="InterPro" id="IPR000535">
    <property type="entry name" value="MSP_dom"/>
</dbReference>
<dbReference type="PANTHER" id="PTHR46384:SF1">
    <property type="entry name" value="MOTILE SPERM DOMAIN-CONTAINING PROTEIN 2"/>
    <property type="match status" value="1"/>
</dbReference>
<dbReference type="GO" id="GO:0012505">
    <property type="term" value="C:endomembrane system"/>
    <property type="evidence" value="ECO:0007669"/>
    <property type="project" value="TreeGrafter"/>
</dbReference>
<dbReference type="SUPFAM" id="SSF49354">
    <property type="entry name" value="PapD-like"/>
    <property type="match status" value="1"/>
</dbReference>
<proteinExistence type="predicted"/>
<dbReference type="Pfam" id="PF00635">
    <property type="entry name" value="Motile_Sperm"/>
    <property type="match status" value="1"/>
</dbReference>
<dbReference type="AlphaFoldDB" id="A0A267DTK0"/>
<comment type="caution">
    <text evidence="5">The sequence shown here is derived from an EMBL/GenBank/DDBJ whole genome shotgun (WGS) entry which is preliminary data.</text>
</comment>
<dbReference type="PROSITE" id="PS50202">
    <property type="entry name" value="MSP"/>
    <property type="match status" value="1"/>
</dbReference>
<evidence type="ECO:0000313" key="5">
    <source>
        <dbReference type="EMBL" id="PAA52555.1"/>
    </source>
</evidence>
<dbReference type="PANTHER" id="PTHR46384">
    <property type="entry name" value="MOTILE SPERM DOMAIN-CONTAINING PROTEIN 2"/>
    <property type="match status" value="1"/>
</dbReference>
<evidence type="ECO:0000256" key="1">
    <source>
        <dbReference type="SAM" id="MobiDB-lite"/>
    </source>
</evidence>
<dbReference type="InterPro" id="IPR013783">
    <property type="entry name" value="Ig-like_fold"/>
</dbReference>
<protein>
    <recommendedName>
        <fullName evidence="7">Motile sperm domain-containing protein 2</fullName>
    </recommendedName>
</protein>
<accession>A0A267DTK0</accession>
<dbReference type="PROSITE" id="PS50191">
    <property type="entry name" value="CRAL_TRIO"/>
    <property type="match status" value="1"/>
</dbReference>
<keyword evidence="6" id="KW-1185">Reference proteome</keyword>
<dbReference type="InterPro" id="IPR008962">
    <property type="entry name" value="PapD-like_sf"/>
</dbReference>
<gene>
    <name evidence="5" type="ORF">BOX15_Mlig015289g2</name>
</gene>
<feature type="compositionally biased region" description="Basic and acidic residues" evidence="1">
    <location>
        <begin position="255"/>
        <end position="264"/>
    </location>
</feature>
<name>A0A267DTK0_9PLAT</name>
<dbReference type="InterPro" id="IPR001251">
    <property type="entry name" value="CRAL-TRIO_dom"/>
</dbReference>
<feature type="domain" description="CRAL-TRIO" evidence="3">
    <location>
        <begin position="107"/>
        <end position="255"/>
    </location>
</feature>
<dbReference type="Pfam" id="PF00650">
    <property type="entry name" value="CRAL_TRIO"/>
    <property type="match status" value="1"/>
</dbReference>
<evidence type="ECO:0000313" key="6">
    <source>
        <dbReference type="Proteomes" id="UP000215902"/>
    </source>
</evidence>
<organism evidence="5 6">
    <name type="scientific">Macrostomum lignano</name>
    <dbReference type="NCBI Taxonomy" id="282301"/>
    <lineage>
        <taxon>Eukaryota</taxon>
        <taxon>Metazoa</taxon>
        <taxon>Spiralia</taxon>
        <taxon>Lophotrochozoa</taxon>
        <taxon>Platyhelminthes</taxon>
        <taxon>Rhabditophora</taxon>
        <taxon>Macrostomorpha</taxon>
        <taxon>Macrostomida</taxon>
        <taxon>Macrostomidae</taxon>
        <taxon>Macrostomum</taxon>
    </lineage>
</organism>
<evidence type="ECO:0008006" key="7">
    <source>
        <dbReference type="Google" id="ProtNLM"/>
    </source>
</evidence>
<dbReference type="CDD" id="cd00170">
    <property type="entry name" value="SEC14"/>
    <property type="match status" value="1"/>
</dbReference>
<keyword evidence="2" id="KW-1133">Transmembrane helix</keyword>
<dbReference type="STRING" id="282301.A0A267DTK0"/>
<reference evidence="5 6" key="1">
    <citation type="submission" date="2017-06" db="EMBL/GenBank/DDBJ databases">
        <title>A platform for efficient transgenesis in Macrostomum lignano, a flatworm model organism for stem cell research.</title>
        <authorList>
            <person name="Berezikov E."/>
        </authorList>
    </citation>
    <scope>NUCLEOTIDE SEQUENCE [LARGE SCALE GENOMIC DNA]</scope>
    <source>
        <strain evidence="5">DV1</strain>
        <tissue evidence="5">Whole organism</tissue>
    </source>
</reference>
<feature type="transmembrane region" description="Helical" evidence="2">
    <location>
        <begin position="562"/>
        <end position="580"/>
    </location>
</feature>
<evidence type="ECO:0000256" key="2">
    <source>
        <dbReference type="SAM" id="Phobius"/>
    </source>
</evidence>
<dbReference type="EMBL" id="NIVC01003217">
    <property type="protein sequence ID" value="PAA52555.1"/>
    <property type="molecule type" value="Genomic_DNA"/>
</dbReference>
<dbReference type="OrthoDB" id="75724at2759"/>
<evidence type="ECO:0000259" key="3">
    <source>
        <dbReference type="PROSITE" id="PS50191"/>
    </source>
</evidence>
<dbReference type="Proteomes" id="UP000215902">
    <property type="component" value="Unassembled WGS sequence"/>
</dbReference>
<dbReference type="InterPro" id="IPR036865">
    <property type="entry name" value="CRAL-TRIO_dom_sf"/>
</dbReference>
<dbReference type="Gene3D" id="2.60.40.10">
    <property type="entry name" value="Immunoglobulins"/>
    <property type="match status" value="1"/>
</dbReference>
<feature type="domain" description="MSP" evidence="4">
    <location>
        <begin position="363"/>
        <end position="499"/>
    </location>
</feature>
<dbReference type="Gene3D" id="3.40.525.10">
    <property type="entry name" value="CRAL-TRIO lipid binding domain"/>
    <property type="match status" value="1"/>
</dbReference>
<dbReference type="InterPro" id="IPR053012">
    <property type="entry name" value="ER-organelle_contact"/>
</dbReference>